<reference evidence="2" key="1">
    <citation type="submission" date="2016-11" db="UniProtKB">
        <authorList>
            <consortium name="WormBaseParasite"/>
        </authorList>
    </citation>
    <scope>IDENTIFICATION</scope>
</reference>
<keyword evidence="1" id="KW-1185">Reference proteome</keyword>
<sequence length="144" mass="16649">MEHHQIPCFALLPIRQRQSRVINWNRGDTNGARKSFRPIRLSAPPPRALTKCDVFHIPTARFQKKQLPNELLEFSPSDRLDLLVLVVCFPSYAQNTSLPRNRFDYRGSGGHRRPILKFRLFDQAGNRIRPEDRGLSRPKPVPNG</sequence>
<accession>A0A1I7ZB50</accession>
<evidence type="ECO:0000313" key="2">
    <source>
        <dbReference type="WBParaSite" id="L893_g24639.t1"/>
    </source>
</evidence>
<proteinExistence type="predicted"/>
<evidence type="ECO:0000313" key="1">
    <source>
        <dbReference type="Proteomes" id="UP000095287"/>
    </source>
</evidence>
<dbReference type="AlphaFoldDB" id="A0A1I7ZB50"/>
<protein>
    <submittedName>
        <fullName evidence="2">Uncharacterized protein</fullName>
    </submittedName>
</protein>
<dbReference type="Proteomes" id="UP000095287">
    <property type="component" value="Unplaced"/>
</dbReference>
<organism evidence="1 2">
    <name type="scientific">Steinernema glaseri</name>
    <dbReference type="NCBI Taxonomy" id="37863"/>
    <lineage>
        <taxon>Eukaryota</taxon>
        <taxon>Metazoa</taxon>
        <taxon>Ecdysozoa</taxon>
        <taxon>Nematoda</taxon>
        <taxon>Chromadorea</taxon>
        <taxon>Rhabditida</taxon>
        <taxon>Tylenchina</taxon>
        <taxon>Panagrolaimomorpha</taxon>
        <taxon>Strongyloidoidea</taxon>
        <taxon>Steinernematidae</taxon>
        <taxon>Steinernema</taxon>
    </lineage>
</organism>
<name>A0A1I7ZB50_9BILA</name>
<dbReference type="WBParaSite" id="L893_g24639.t1">
    <property type="protein sequence ID" value="L893_g24639.t1"/>
    <property type="gene ID" value="L893_g24639"/>
</dbReference>